<evidence type="ECO:0000256" key="1">
    <source>
        <dbReference type="ARBA" id="ARBA00004141"/>
    </source>
</evidence>
<protein>
    <recommendedName>
        <fullName evidence="6">Amino acid transporter transmembrane domain-containing protein</fullName>
    </recommendedName>
</protein>
<reference evidence="7" key="1">
    <citation type="submission" date="2021-02" db="EMBL/GenBank/DDBJ databases">
        <authorList>
            <person name="Dougan E. K."/>
            <person name="Rhodes N."/>
            <person name="Thang M."/>
            <person name="Chan C."/>
        </authorList>
    </citation>
    <scope>NUCLEOTIDE SEQUENCE</scope>
</reference>
<feature type="transmembrane region" description="Helical" evidence="5">
    <location>
        <begin position="31"/>
        <end position="52"/>
    </location>
</feature>
<evidence type="ECO:0000313" key="7">
    <source>
        <dbReference type="EMBL" id="CAE7780106.1"/>
    </source>
</evidence>
<dbReference type="InterPro" id="IPR013057">
    <property type="entry name" value="AA_transpt_TM"/>
</dbReference>
<dbReference type="OrthoDB" id="441183at2759"/>
<dbReference type="AlphaFoldDB" id="A0A812YJM2"/>
<comment type="subcellular location">
    <subcellularLocation>
        <location evidence="1">Membrane</location>
        <topology evidence="1">Multi-pass membrane protein</topology>
    </subcellularLocation>
</comment>
<feature type="transmembrane region" description="Helical" evidence="5">
    <location>
        <begin position="108"/>
        <end position="130"/>
    </location>
</feature>
<name>A0A812YJM2_SYMPI</name>
<keyword evidence="2 5" id="KW-0812">Transmembrane</keyword>
<accession>A0A812YJM2</accession>
<dbReference type="Proteomes" id="UP000649617">
    <property type="component" value="Unassembled WGS sequence"/>
</dbReference>
<keyword evidence="8" id="KW-1185">Reference proteome</keyword>
<feature type="transmembrane region" description="Helical" evidence="5">
    <location>
        <begin position="409"/>
        <end position="431"/>
    </location>
</feature>
<dbReference type="Pfam" id="PF01490">
    <property type="entry name" value="Aa_trans"/>
    <property type="match status" value="1"/>
</dbReference>
<evidence type="ECO:0000256" key="5">
    <source>
        <dbReference type="SAM" id="Phobius"/>
    </source>
</evidence>
<evidence type="ECO:0000256" key="2">
    <source>
        <dbReference type="ARBA" id="ARBA00022692"/>
    </source>
</evidence>
<gene>
    <name evidence="7" type="ORF">SPIL2461_LOCUS23165</name>
</gene>
<dbReference type="GO" id="GO:0016020">
    <property type="term" value="C:membrane"/>
    <property type="evidence" value="ECO:0007669"/>
    <property type="project" value="UniProtKB-SubCell"/>
</dbReference>
<evidence type="ECO:0000256" key="4">
    <source>
        <dbReference type="ARBA" id="ARBA00023136"/>
    </source>
</evidence>
<feature type="transmembrane region" description="Helical" evidence="5">
    <location>
        <begin position="59"/>
        <end position="79"/>
    </location>
</feature>
<feature type="transmembrane region" description="Helical" evidence="5">
    <location>
        <begin position="253"/>
        <end position="276"/>
    </location>
</feature>
<feature type="transmembrane region" description="Helical" evidence="5">
    <location>
        <begin position="349"/>
        <end position="367"/>
    </location>
</feature>
<evidence type="ECO:0000313" key="8">
    <source>
        <dbReference type="Proteomes" id="UP000649617"/>
    </source>
</evidence>
<dbReference type="PANTHER" id="PTHR22950">
    <property type="entry name" value="AMINO ACID TRANSPORTER"/>
    <property type="match status" value="1"/>
</dbReference>
<keyword evidence="4 5" id="KW-0472">Membrane</keyword>
<keyword evidence="3 5" id="KW-1133">Transmembrane helix</keyword>
<sequence length="467" mass="50948">MLQGRSNSVSLHDTASRLSTSVYLQTPGLSVMQAALVAFNSAVGCTVALIGYYPKACGWQAFAVILFAVSVTAILQQSAMISTSCQLGAGTFDELCQPLPDWSAKVTVASFLIYFWGCAGFYCQFVEVFLADQVCKVMCESDISWLCQSEYRLGFLVFVFFSLVSWPPQLGGTVAVCINYVNFCVKWVVIVTAVVKGIYTATAVEGERSYTAFVPGGVVRTIVMLMGSYANTGIMPQIASDVDKSQQERAAKLCPVMAVSLQFLVYMVLAYSAYFALGDDIQPTVFATYNQLYPDVMTTILQSGMALLTYFSSPLLILPLKAQIYGLLFPASDGESADLTKAPASLQGGLTLILAFTGAMAPCVVGPEAFTKFVFFLTCTCGNWLNFFLPAMVVLYCQVLSPGYQGNKWLPIFLCCWLFFLGGLGLIDAGFQIQETLSQEKEAGRDSLATRCAEWRLPKTPTRWLHD</sequence>
<comment type="caution">
    <text evidence="7">The sequence shown here is derived from an EMBL/GenBank/DDBJ whole genome shotgun (WGS) entry which is preliminary data.</text>
</comment>
<evidence type="ECO:0000259" key="6">
    <source>
        <dbReference type="Pfam" id="PF01490"/>
    </source>
</evidence>
<evidence type="ECO:0000256" key="3">
    <source>
        <dbReference type="ARBA" id="ARBA00022989"/>
    </source>
</evidence>
<feature type="domain" description="Amino acid transporter transmembrane" evidence="6">
    <location>
        <begin position="29"/>
        <end position="420"/>
    </location>
</feature>
<organism evidence="7 8">
    <name type="scientific">Symbiodinium pilosum</name>
    <name type="common">Dinoflagellate</name>
    <dbReference type="NCBI Taxonomy" id="2952"/>
    <lineage>
        <taxon>Eukaryota</taxon>
        <taxon>Sar</taxon>
        <taxon>Alveolata</taxon>
        <taxon>Dinophyceae</taxon>
        <taxon>Suessiales</taxon>
        <taxon>Symbiodiniaceae</taxon>
        <taxon>Symbiodinium</taxon>
    </lineage>
</organism>
<feature type="transmembrane region" description="Helical" evidence="5">
    <location>
        <begin position="151"/>
        <end position="168"/>
    </location>
</feature>
<feature type="transmembrane region" description="Helical" evidence="5">
    <location>
        <begin position="296"/>
        <end position="318"/>
    </location>
</feature>
<proteinExistence type="predicted"/>
<dbReference type="GO" id="GO:0015179">
    <property type="term" value="F:L-amino acid transmembrane transporter activity"/>
    <property type="evidence" value="ECO:0007669"/>
    <property type="project" value="TreeGrafter"/>
</dbReference>
<dbReference type="EMBL" id="CAJNIZ010048014">
    <property type="protein sequence ID" value="CAE7780106.1"/>
    <property type="molecule type" value="Genomic_DNA"/>
</dbReference>
<feature type="transmembrane region" description="Helical" evidence="5">
    <location>
        <begin position="373"/>
        <end position="397"/>
    </location>
</feature>
<feature type="transmembrane region" description="Helical" evidence="5">
    <location>
        <begin position="180"/>
        <end position="199"/>
    </location>
</feature>